<dbReference type="PANTHER" id="PTHR15002">
    <property type="entry name" value="RIBOSOMAL BIOGENESIS PROTEIN LAS1L"/>
    <property type="match status" value="1"/>
</dbReference>
<evidence type="ECO:0000313" key="2">
    <source>
        <dbReference type="EMBL" id="BBN10584.1"/>
    </source>
</evidence>
<dbReference type="GO" id="GO:0000460">
    <property type="term" value="P:maturation of 5.8S rRNA"/>
    <property type="evidence" value="ECO:0007669"/>
    <property type="project" value="TreeGrafter"/>
</dbReference>
<dbReference type="GO" id="GO:0000470">
    <property type="term" value="P:maturation of LSU-rRNA"/>
    <property type="evidence" value="ECO:0007669"/>
    <property type="project" value="TreeGrafter"/>
</dbReference>
<reference evidence="2" key="2">
    <citation type="journal article" date="2019" name="Curr. Biol.">
        <title>Chromatin organization in early land plants reveals an ancestral association between H3K27me3, transposons, and constitutive heterochromatin.</title>
        <authorList>
            <person name="Montgomery S.A."/>
            <person name="Tanizawa Y."/>
            <person name="Galik B."/>
            <person name="Wang N."/>
            <person name="Ito T."/>
            <person name="Mochizuki T."/>
            <person name="Akimcheva S."/>
            <person name="Bowman J."/>
            <person name="Cognat V."/>
            <person name="Drouard L."/>
            <person name="Ekker H."/>
            <person name="Houng S."/>
            <person name="Kohchi T."/>
            <person name="Lin S."/>
            <person name="Liu L.D."/>
            <person name="Nakamura Y."/>
            <person name="Valeeva L.R."/>
            <person name="Shakirov E.V."/>
            <person name="Shippen D.E."/>
            <person name="Wei W."/>
            <person name="Yagura M."/>
            <person name="Yamaoka S."/>
            <person name="Yamato K.T."/>
            <person name="Liu C."/>
            <person name="Berger F."/>
        </authorList>
    </citation>
    <scope>NUCLEOTIDE SEQUENCE [LARGE SCALE GENOMIC DNA]</scope>
    <source>
        <strain evidence="2">Tak-1</strain>
    </source>
</reference>
<dbReference type="InterPro" id="IPR007174">
    <property type="entry name" value="Las1"/>
</dbReference>
<evidence type="ECO:0000313" key="5">
    <source>
        <dbReference type="Proteomes" id="UP001162541"/>
    </source>
</evidence>
<name>A0A176W600_MARPO</name>
<dbReference type="GO" id="GO:0090730">
    <property type="term" value="C:Las1 complex"/>
    <property type="evidence" value="ECO:0007669"/>
    <property type="project" value="InterPro"/>
</dbReference>
<proteinExistence type="predicted"/>
<dbReference type="GO" id="GO:0030687">
    <property type="term" value="C:preribosome, large subunit precursor"/>
    <property type="evidence" value="ECO:0007669"/>
    <property type="project" value="TreeGrafter"/>
</dbReference>
<dbReference type="Proteomes" id="UP000077202">
    <property type="component" value="Unassembled WGS sequence"/>
</dbReference>
<gene>
    <name evidence="3" type="ORF">AXG93_115s1080</name>
    <name evidence="2" type="ORF">Mp_5g04770</name>
</gene>
<accession>A0A176W600</accession>
<dbReference type="Pfam" id="PF04031">
    <property type="entry name" value="Las1"/>
    <property type="match status" value="1"/>
</dbReference>
<protein>
    <recommendedName>
        <fullName evidence="6">Las1-like protein</fullName>
    </recommendedName>
</protein>
<dbReference type="PANTHER" id="PTHR15002:SF0">
    <property type="entry name" value="RIBOSOMAL BIOGENESIS PROTEIN LAS1L"/>
    <property type="match status" value="1"/>
</dbReference>
<dbReference type="EMBL" id="AP019870">
    <property type="protein sequence ID" value="BBN10584.1"/>
    <property type="molecule type" value="Genomic_DNA"/>
</dbReference>
<reference evidence="5" key="3">
    <citation type="journal article" date="2020" name="Curr. Biol.">
        <title>Chromatin organization in early land plants reveals an ancestral association between H3K27me3, transposons, and constitutive heterochromatin.</title>
        <authorList>
            <person name="Montgomery S.A."/>
            <person name="Tanizawa Y."/>
            <person name="Galik B."/>
            <person name="Wang N."/>
            <person name="Ito T."/>
            <person name="Mochizuki T."/>
            <person name="Akimcheva S."/>
            <person name="Bowman J.L."/>
            <person name="Cognat V."/>
            <person name="Marechal-Drouard L."/>
            <person name="Ekker H."/>
            <person name="Hong S.F."/>
            <person name="Kohchi T."/>
            <person name="Lin S.S."/>
            <person name="Liu L.D."/>
            <person name="Nakamura Y."/>
            <person name="Valeeva L.R."/>
            <person name="Shakirov E.V."/>
            <person name="Shippen D.E."/>
            <person name="Wei W.L."/>
            <person name="Yagura M."/>
            <person name="Yamaoka S."/>
            <person name="Yamato K.T."/>
            <person name="Liu C."/>
            <person name="Berger F."/>
        </authorList>
    </citation>
    <scope>NUCLEOTIDE SEQUENCE [LARGE SCALE GENOMIC DNA]</scope>
    <source>
        <strain evidence="5">Tak-1</strain>
    </source>
</reference>
<evidence type="ECO:0000313" key="4">
    <source>
        <dbReference type="Proteomes" id="UP000077202"/>
    </source>
</evidence>
<organism evidence="3 4">
    <name type="scientific">Marchantia polymorpha subsp. ruderalis</name>
    <dbReference type="NCBI Taxonomy" id="1480154"/>
    <lineage>
        <taxon>Eukaryota</taxon>
        <taxon>Viridiplantae</taxon>
        <taxon>Streptophyta</taxon>
        <taxon>Embryophyta</taxon>
        <taxon>Marchantiophyta</taxon>
        <taxon>Marchantiopsida</taxon>
        <taxon>Marchantiidae</taxon>
        <taxon>Marchantiales</taxon>
        <taxon>Marchantiaceae</taxon>
        <taxon>Marchantia</taxon>
    </lineage>
</organism>
<evidence type="ECO:0000256" key="1">
    <source>
        <dbReference type="SAM" id="MobiDB-lite"/>
    </source>
</evidence>
<dbReference type="Proteomes" id="UP001162541">
    <property type="component" value="Chromosome 5"/>
</dbReference>
<sequence>MVKRMGVRQVPWQSWAHWQFVADGIFSDSNDRIVAAQNRIKAWQSRGNVPISVETTAALTSIQQRDPRFNHDLPLGGGLPDDMLQMMYAMAVQRLVNGVVDVSSRRNISSVATRADSAGLPRLLVDIRHETAHNELPGLPLLQSASKQALEWLKVHYWDQQRQLLGTAREQIKKKLLAHCQLVVDILTPISRPDEEGSDDEGDENAKQRMVKVMRAMRNIHKHNLVVMKQERGKMFEELMDLCLSSLSDLVSILVDDGLLEQEVLPGQEDDTRAESDGDFTTGSFDLAAATYTAWRYTICKLSSGLPRLPAMLLVAIVKRIGTSRPISGPSPDSLGEGAGAISVTAAPADSPKENVGVPHNASGLNRLTAWCAWLLGTEGSEASNESISQEAVRSRTLGINRQLSVKADLNEDLCRELLRSSLYLSTERGPQVELVSLIALKVGSKKLQQQALMLAHFGSTMRRVSDVSHENNDDMETDSVLASGVASKPAASAGLPAGGETPGPDQSEQRERATTASHLDASNYEAVKRQQQEFFTKIVLERKAGRRLSLPSEDEEENEESRSPMDGDGRKSFKPSIVAQAGGRLGRKWTVAENWRPCALGMIPSPYNIIGVLPSLEFRLPEADTTMSVGHAKMPDFSSKQLWEVPVEDTAEDRVADCDTKASLLTSVMKRKSDGEPSSLMAEKRAKKADRHVQFSGVDDEKRTCIQSSPMKRIRASATQGFRAEHLPRGSLLQGCLRQHGQLMHFSPQQLESLKAAVHVL</sequence>
<feature type="compositionally biased region" description="Basic and acidic residues" evidence="1">
    <location>
        <begin position="561"/>
        <end position="572"/>
    </location>
</feature>
<reference evidence="3 4" key="1">
    <citation type="submission" date="2016-03" db="EMBL/GenBank/DDBJ databases">
        <title>Mechanisms controlling the formation of the plant cell surface in tip-growing cells are functionally conserved among land plants.</title>
        <authorList>
            <person name="Honkanen S."/>
            <person name="Jones V.A."/>
            <person name="Morieri G."/>
            <person name="Champion C."/>
            <person name="Hetherington A.J."/>
            <person name="Kelly S."/>
            <person name="Saint-Marcoux D."/>
            <person name="Proust H."/>
            <person name="Prescott H."/>
            <person name="Dolan L."/>
        </authorList>
    </citation>
    <scope>NUCLEOTIDE SEQUENCE [LARGE SCALE GENOMIC DNA]</scope>
    <source>
        <strain evidence="4">cv. Tak-1 and cv. Tak-2</strain>
        <tissue evidence="3">Whole gametophyte</tissue>
    </source>
</reference>
<dbReference type="AlphaFoldDB" id="A0A176W600"/>
<keyword evidence="4" id="KW-1185">Reference proteome</keyword>
<dbReference type="EMBL" id="LVLJ01001739">
    <property type="protein sequence ID" value="OAE28419.1"/>
    <property type="molecule type" value="Genomic_DNA"/>
</dbReference>
<feature type="region of interest" description="Disordered" evidence="1">
    <location>
        <begin position="548"/>
        <end position="575"/>
    </location>
</feature>
<feature type="region of interest" description="Disordered" evidence="1">
    <location>
        <begin position="489"/>
        <end position="524"/>
    </location>
</feature>
<evidence type="ECO:0008006" key="6">
    <source>
        <dbReference type="Google" id="ProtNLM"/>
    </source>
</evidence>
<dbReference type="GO" id="GO:0004519">
    <property type="term" value="F:endonuclease activity"/>
    <property type="evidence" value="ECO:0007669"/>
    <property type="project" value="InterPro"/>
</dbReference>
<evidence type="ECO:0000313" key="3">
    <source>
        <dbReference type="EMBL" id="OAE28419.1"/>
    </source>
</evidence>